<evidence type="ECO:0000259" key="10">
    <source>
        <dbReference type="PROSITE" id="PS50011"/>
    </source>
</evidence>
<dbReference type="InterPro" id="IPR000719">
    <property type="entry name" value="Prot_kinase_dom"/>
</dbReference>
<dbReference type="SMART" id="SM00220">
    <property type="entry name" value="S_TKc"/>
    <property type="match status" value="1"/>
</dbReference>
<keyword evidence="9" id="KW-1133">Transmembrane helix</keyword>
<feature type="domain" description="Protein kinase" evidence="10">
    <location>
        <begin position="10"/>
        <end position="264"/>
    </location>
</feature>
<keyword evidence="5 11" id="KW-0418">Kinase</keyword>
<feature type="region of interest" description="Disordered" evidence="8">
    <location>
        <begin position="347"/>
        <end position="416"/>
    </location>
</feature>
<evidence type="ECO:0000256" key="1">
    <source>
        <dbReference type="ARBA" id="ARBA00012513"/>
    </source>
</evidence>
<proteinExistence type="predicted"/>
<keyword evidence="6 7" id="KW-0067">ATP-binding</keyword>
<organism evidence="11 12">
    <name type="scientific">Nocardioides aquaticus</name>
    <dbReference type="NCBI Taxonomy" id="160826"/>
    <lineage>
        <taxon>Bacteria</taxon>
        <taxon>Bacillati</taxon>
        <taxon>Actinomycetota</taxon>
        <taxon>Actinomycetes</taxon>
        <taxon>Propionibacteriales</taxon>
        <taxon>Nocardioidaceae</taxon>
        <taxon>Nocardioides</taxon>
    </lineage>
</organism>
<evidence type="ECO:0000313" key="12">
    <source>
        <dbReference type="Proteomes" id="UP000679307"/>
    </source>
</evidence>
<reference evidence="11 12" key="1">
    <citation type="submission" date="2021-05" db="EMBL/GenBank/DDBJ databases">
        <title>Complete genome of Nocardioides aquaticus KCTC 9944T isolated from meromictic and hypersaline Ekho Lake, Antarctica.</title>
        <authorList>
            <person name="Hwang K."/>
            <person name="Kim K.M."/>
            <person name="Choe H."/>
        </authorList>
    </citation>
    <scope>NUCLEOTIDE SEQUENCE [LARGE SCALE GENOMIC DNA]</scope>
    <source>
        <strain evidence="11 12">KCTC 9944</strain>
    </source>
</reference>
<dbReference type="EC" id="2.7.11.1" evidence="1"/>
<dbReference type="PANTHER" id="PTHR43289">
    <property type="entry name" value="MITOGEN-ACTIVATED PROTEIN KINASE KINASE KINASE 20-RELATED"/>
    <property type="match status" value="1"/>
</dbReference>
<evidence type="ECO:0000256" key="7">
    <source>
        <dbReference type="PROSITE-ProRule" id="PRU10141"/>
    </source>
</evidence>
<evidence type="ECO:0000256" key="2">
    <source>
        <dbReference type="ARBA" id="ARBA00022527"/>
    </source>
</evidence>
<name>A0ABX8EGX6_9ACTN</name>
<accession>A0ABX8EGX6</accession>
<feature type="compositionally biased region" description="Low complexity" evidence="8">
    <location>
        <begin position="358"/>
        <end position="389"/>
    </location>
</feature>
<gene>
    <name evidence="11" type="primary">pknB_2</name>
    <name evidence="11" type="ORF">ENKNEFLB_00690</name>
</gene>
<feature type="compositionally biased region" description="Pro residues" evidence="8">
    <location>
        <begin position="390"/>
        <end position="404"/>
    </location>
</feature>
<dbReference type="Gene3D" id="3.30.200.20">
    <property type="entry name" value="Phosphorylase Kinase, domain 1"/>
    <property type="match status" value="1"/>
</dbReference>
<keyword evidence="9" id="KW-0812">Transmembrane</keyword>
<keyword evidence="12" id="KW-1185">Reference proteome</keyword>
<evidence type="ECO:0000256" key="5">
    <source>
        <dbReference type="ARBA" id="ARBA00022777"/>
    </source>
</evidence>
<dbReference type="PROSITE" id="PS00107">
    <property type="entry name" value="PROTEIN_KINASE_ATP"/>
    <property type="match status" value="1"/>
</dbReference>
<dbReference type="Gene3D" id="1.10.510.10">
    <property type="entry name" value="Transferase(Phosphotransferase) domain 1"/>
    <property type="match status" value="1"/>
</dbReference>
<keyword evidence="9" id="KW-0472">Membrane</keyword>
<dbReference type="Proteomes" id="UP000679307">
    <property type="component" value="Chromosome"/>
</dbReference>
<dbReference type="InterPro" id="IPR011009">
    <property type="entry name" value="Kinase-like_dom_sf"/>
</dbReference>
<keyword evidence="4 7" id="KW-0547">Nucleotide-binding</keyword>
<dbReference type="PROSITE" id="PS50011">
    <property type="entry name" value="PROTEIN_KINASE_DOM"/>
    <property type="match status" value="1"/>
</dbReference>
<evidence type="ECO:0000256" key="4">
    <source>
        <dbReference type="ARBA" id="ARBA00022741"/>
    </source>
</evidence>
<protein>
    <recommendedName>
        <fullName evidence="1">non-specific serine/threonine protein kinase</fullName>
        <ecNumber evidence="1">2.7.11.1</ecNumber>
    </recommendedName>
</protein>
<evidence type="ECO:0000256" key="9">
    <source>
        <dbReference type="SAM" id="Phobius"/>
    </source>
</evidence>
<evidence type="ECO:0000256" key="8">
    <source>
        <dbReference type="SAM" id="MobiDB-lite"/>
    </source>
</evidence>
<evidence type="ECO:0000256" key="3">
    <source>
        <dbReference type="ARBA" id="ARBA00022679"/>
    </source>
</evidence>
<dbReference type="PANTHER" id="PTHR43289:SF6">
    <property type="entry name" value="SERINE_THREONINE-PROTEIN KINASE NEKL-3"/>
    <property type="match status" value="1"/>
</dbReference>
<dbReference type="Pfam" id="PF00069">
    <property type="entry name" value="Pkinase"/>
    <property type="match status" value="1"/>
</dbReference>
<sequence>MPPRTIAGRYLVDRAVGRGGMGTVWLCRDEVLGRQVAVKQIGALPGETTFDVARALREARSSAALNHPHVVAIYDAVEDETGNWLVMEYVPSRTLAEIVAEEGPLDPVRVAGLGAQAAEGLAAAHARGTVHRDVKPSNLLITEDDHVKITDFGISRTHGDVELTRTGLVTGTPSYLSPEAARGESGGTASDVWALGATLWTAVEGVGPYADRDNALAVLNAIVSEPTPVPAHGGPLTDHVTRMMDHDPGARPSMGMVVASLQAVHRGEAAPAAPPEPDDAAGHPVPPVPPPVPPSGPATGSATGPATGPATDDRRRRRGGWLVAAAVLLVLLLGGVVWQVGRDDAQPVAGTTDPTPAPSATPAQTPTEEPSPTEEPTPTQEPETSAPPTTSAPPEPEPSSPSPSEPESESPSASTGDAAAFATSYYSQLPDNLEAAYAQLSPSYRQSTSFQSYAGFWRTIDDVSVGSTTVADDGTTVDVQVTYTTDGGSQTETRRLYLDPAGDGFVIGDDEAV</sequence>
<dbReference type="CDD" id="cd14014">
    <property type="entry name" value="STKc_PknB_like"/>
    <property type="match status" value="1"/>
</dbReference>
<keyword evidence="3 11" id="KW-0808">Transferase</keyword>
<keyword evidence="2" id="KW-0723">Serine/threonine-protein kinase</keyword>
<evidence type="ECO:0000313" key="11">
    <source>
        <dbReference type="EMBL" id="QVT78317.1"/>
    </source>
</evidence>
<evidence type="ECO:0000256" key="6">
    <source>
        <dbReference type="ARBA" id="ARBA00022840"/>
    </source>
</evidence>
<feature type="region of interest" description="Disordered" evidence="8">
    <location>
        <begin position="266"/>
        <end position="315"/>
    </location>
</feature>
<dbReference type="RefSeq" id="WP_214057912.1">
    <property type="nucleotide sequence ID" value="NZ_BAAAHS010000033.1"/>
</dbReference>
<dbReference type="GO" id="GO:0004674">
    <property type="term" value="F:protein serine/threonine kinase activity"/>
    <property type="evidence" value="ECO:0007669"/>
    <property type="project" value="UniProtKB-EC"/>
</dbReference>
<feature type="compositionally biased region" description="Pro residues" evidence="8">
    <location>
        <begin position="284"/>
        <end position="296"/>
    </location>
</feature>
<dbReference type="InterPro" id="IPR017441">
    <property type="entry name" value="Protein_kinase_ATP_BS"/>
</dbReference>
<feature type="binding site" evidence="7">
    <location>
        <position position="39"/>
    </location>
    <ligand>
        <name>ATP</name>
        <dbReference type="ChEBI" id="CHEBI:30616"/>
    </ligand>
</feature>
<dbReference type="SUPFAM" id="SSF56112">
    <property type="entry name" value="Protein kinase-like (PK-like)"/>
    <property type="match status" value="1"/>
</dbReference>
<dbReference type="EMBL" id="CP075371">
    <property type="protein sequence ID" value="QVT78317.1"/>
    <property type="molecule type" value="Genomic_DNA"/>
</dbReference>
<feature type="transmembrane region" description="Helical" evidence="9">
    <location>
        <begin position="321"/>
        <end position="341"/>
    </location>
</feature>